<name>A0A0E9NR53_SAICN</name>
<dbReference type="STRING" id="698492.A0A0E9NR53"/>
<dbReference type="InterPro" id="IPR017870">
    <property type="entry name" value="FeS_cluster_insertion_CS"/>
</dbReference>
<dbReference type="AlphaFoldDB" id="A0A0E9NR53"/>
<dbReference type="Pfam" id="PF01521">
    <property type="entry name" value="Fe-S_biosyn"/>
    <property type="match status" value="1"/>
</dbReference>
<protein>
    <recommendedName>
        <fullName evidence="3">Iron-sulfur assembly protein 1</fullName>
    </recommendedName>
</protein>
<evidence type="ECO:0000256" key="1">
    <source>
        <dbReference type="ARBA" id="ARBA00006718"/>
    </source>
</evidence>
<dbReference type="InterPro" id="IPR000361">
    <property type="entry name" value="ATAP_core_dom"/>
</dbReference>
<reference evidence="6 7" key="3">
    <citation type="journal article" date="2015" name="Genome Announc.">
        <title>Draft Genome Sequence of the Archiascomycetous Yeast Saitoella complicata.</title>
        <authorList>
            <person name="Yamauchi K."/>
            <person name="Kondo S."/>
            <person name="Hamamoto M."/>
            <person name="Takahashi Y."/>
            <person name="Ogura Y."/>
            <person name="Hayashi T."/>
            <person name="Nishida H."/>
        </authorList>
    </citation>
    <scope>NUCLEOTIDE SEQUENCE [LARGE SCALE GENOMIC DNA]</scope>
    <source>
        <strain evidence="6 7">NRRL Y-17804</strain>
    </source>
</reference>
<organism evidence="6 7">
    <name type="scientific">Saitoella complicata (strain BCRC 22490 / CBS 7301 / JCM 7358 / NBRC 10748 / NRRL Y-17804)</name>
    <dbReference type="NCBI Taxonomy" id="698492"/>
    <lineage>
        <taxon>Eukaryota</taxon>
        <taxon>Fungi</taxon>
        <taxon>Dikarya</taxon>
        <taxon>Ascomycota</taxon>
        <taxon>Taphrinomycotina</taxon>
        <taxon>Taphrinomycotina incertae sedis</taxon>
        <taxon>Saitoella</taxon>
    </lineage>
</organism>
<dbReference type="GO" id="GO:0005739">
    <property type="term" value="C:mitochondrion"/>
    <property type="evidence" value="ECO:0007669"/>
    <property type="project" value="TreeGrafter"/>
</dbReference>
<dbReference type="InterPro" id="IPR050322">
    <property type="entry name" value="Fe-S_cluster_asmbl/transfer"/>
</dbReference>
<evidence type="ECO:0000259" key="5">
    <source>
        <dbReference type="Pfam" id="PF01521"/>
    </source>
</evidence>
<comment type="similarity">
    <text evidence="1">Belongs to the HesB/IscA family.</text>
</comment>
<dbReference type="Proteomes" id="UP000033140">
    <property type="component" value="Unassembled WGS sequence"/>
</dbReference>
<comment type="caution">
    <text evidence="6">The sequence shown here is derived from an EMBL/GenBank/DDBJ whole genome shotgun (WGS) entry which is preliminary data.</text>
</comment>
<dbReference type="PANTHER" id="PTHR10072">
    <property type="entry name" value="IRON-SULFUR CLUSTER ASSEMBLY PROTEIN"/>
    <property type="match status" value="1"/>
</dbReference>
<dbReference type="NCBIfam" id="TIGR00049">
    <property type="entry name" value="iron-sulfur cluster assembly accessory protein"/>
    <property type="match status" value="1"/>
</dbReference>
<dbReference type="FunFam" id="2.60.300.12:FF:000001">
    <property type="entry name" value="Iron-binding protein IscA"/>
    <property type="match status" value="1"/>
</dbReference>
<comment type="function">
    <text evidence="2">Involved in the assembly of mitochondrial and cytoplasmic iron-sulfur proteins. Probably involved in the binding of an intermediate of Fe/S cluster assembly.</text>
</comment>
<dbReference type="InterPro" id="IPR016092">
    <property type="entry name" value="ATAP"/>
</dbReference>
<evidence type="ECO:0000256" key="4">
    <source>
        <dbReference type="SAM" id="MobiDB-lite"/>
    </source>
</evidence>
<dbReference type="PROSITE" id="PS01152">
    <property type="entry name" value="HESB"/>
    <property type="match status" value="1"/>
</dbReference>
<reference evidence="6 7" key="1">
    <citation type="journal article" date="2011" name="J. Gen. Appl. Microbiol.">
        <title>Draft genome sequencing of the enigmatic yeast Saitoella complicata.</title>
        <authorList>
            <person name="Nishida H."/>
            <person name="Hamamoto M."/>
            <person name="Sugiyama J."/>
        </authorList>
    </citation>
    <scope>NUCLEOTIDE SEQUENCE [LARGE SCALE GENOMIC DNA]</scope>
    <source>
        <strain evidence="6 7">NRRL Y-17804</strain>
    </source>
</reference>
<accession>A0A0E9NR53</accession>
<feature type="region of interest" description="Disordered" evidence="4">
    <location>
        <begin position="95"/>
        <end position="114"/>
    </location>
</feature>
<evidence type="ECO:0000313" key="6">
    <source>
        <dbReference type="EMBL" id="GAO52151.1"/>
    </source>
</evidence>
<evidence type="ECO:0000256" key="2">
    <source>
        <dbReference type="ARBA" id="ARBA00054873"/>
    </source>
</evidence>
<dbReference type="GO" id="GO:0016226">
    <property type="term" value="P:iron-sulfur cluster assembly"/>
    <property type="evidence" value="ECO:0007669"/>
    <property type="project" value="InterPro"/>
</dbReference>
<dbReference type="PANTHER" id="PTHR10072:SF41">
    <property type="entry name" value="IRON-SULFUR CLUSTER ASSEMBLY 1 HOMOLOG, MITOCHONDRIAL"/>
    <property type="match status" value="1"/>
</dbReference>
<evidence type="ECO:0000313" key="7">
    <source>
        <dbReference type="Proteomes" id="UP000033140"/>
    </source>
</evidence>
<feature type="domain" description="Core" evidence="5">
    <location>
        <begin position="148"/>
        <end position="246"/>
    </location>
</feature>
<evidence type="ECO:0000256" key="3">
    <source>
        <dbReference type="ARBA" id="ARBA00071673"/>
    </source>
</evidence>
<proteinExistence type="inferred from homology"/>
<dbReference type="EMBL" id="BACD03000061">
    <property type="protein sequence ID" value="GAO52151.1"/>
    <property type="molecule type" value="Genomic_DNA"/>
</dbReference>
<dbReference type="SUPFAM" id="SSF89360">
    <property type="entry name" value="HesB-like domain"/>
    <property type="match status" value="1"/>
</dbReference>
<reference evidence="6 7" key="2">
    <citation type="journal article" date="2014" name="J. Gen. Appl. Microbiol.">
        <title>The early diverging ascomycetous budding yeast Saitoella complicata has three histone deacetylases belonging to the Clr6, Hos2, and Rpd3 lineages.</title>
        <authorList>
            <person name="Nishida H."/>
            <person name="Matsumoto T."/>
            <person name="Kondo S."/>
            <person name="Hamamoto M."/>
            <person name="Yoshikawa H."/>
        </authorList>
    </citation>
    <scope>NUCLEOTIDE SEQUENCE [LARGE SCALE GENOMIC DNA]</scope>
    <source>
        <strain evidence="6 7">NRRL Y-17804</strain>
    </source>
</reference>
<sequence>MRIPNFGLRSAPCHIRHTAFNGTPVIPAKSCSTKQINQTRNDPFKMLSTIRCLRTQMSPTRTTVTATSFSFASRQLATIHHQQQPYDTMNIPPAPPRVATYPSQPTPTPSPTTTFATAAAAAAPAQTEAAPVPAPRKRPILRARKAAMSLTPKAIEKLRTLLQTRGTLVKVGVKNKGCAGMSYDLSYVTTPHPFDESVSVDGVTVLIDNKALMSIIGSEMDWVEDRLSARFVFRNPNVKDTCGCGESFNVGRDDLAAMKNSKRV</sequence>
<gene>
    <name evidence="6" type="ORF">G7K_6237-t1</name>
</gene>
<dbReference type="Gene3D" id="2.60.300.12">
    <property type="entry name" value="HesB-like domain"/>
    <property type="match status" value="1"/>
</dbReference>
<dbReference type="GO" id="GO:0051537">
    <property type="term" value="F:2 iron, 2 sulfur cluster binding"/>
    <property type="evidence" value="ECO:0007669"/>
    <property type="project" value="TreeGrafter"/>
</dbReference>
<keyword evidence="7" id="KW-1185">Reference proteome</keyword>
<dbReference type="InterPro" id="IPR035903">
    <property type="entry name" value="HesB-like_dom_sf"/>
</dbReference>